<sequence>MNKSIRDARSPHYIGDLLYHARTSKDLTVKDVCTMCLVSKPVYEAYEANRVPNIGFREAEALATLLDLSLDTLMCPYD</sequence>
<organism evidence="2 3">
    <name type="scientific">Marinococcus halophilus</name>
    <dbReference type="NCBI Taxonomy" id="1371"/>
    <lineage>
        <taxon>Bacteria</taxon>
        <taxon>Bacillati</taxon>
        <taxon>Bacillota</taxon>
        <taxon>Bacilli</taxon>
        <taxon>Bacillales</taxon>
        <taxon>Bacillaceae</taxon>
        <taxon>Marinococcus</taxon>
    </lineage>
</organism>
<evidence type="ECO:0000313" key="2">
    <source>
        <dbReference type="EMBL" id="GEK59414.1"/>
    </source>
</evidence>
<dbReference type="EMBL" id="BJUN01000014">
    <property type="protein sequence ID" value="GEK59414.1"/>
    <property type="molecule type" value="Genomic_DNA"/>
</dbReference>
<dbReference type="Proteomes" id="UP000321051">
    <property type="component" value="Unassembled WGS sequence"/>
</dbReference>
<dbReference type="OrthoDB" id="9898359at2"/>
<dbReference type="RefSeq" id="WP_094908707.1">
    <property type="nucleotide sequence ID" value="NZ_BJUN01000014.1"/>
</dbReference>
<accession>A0A510Y7S6</accession>
<dbReference type="SUPFAM" id="SSF47413">
    <property type="entry name" value="lambda repressor-like DNA-binding domains"/>
    <property type="match status" value="1"/>
</dbReference>
<reference evidence="2 3" key="1">
    <citation type="submission" date="2019-07" db="EMBL/GenBank/DDBJ databases">
        <title>Whole genome shotgun sequence of Marinococcus halophilus NBRC 102359.</title>
        <authorList>
            <person name="Hosoyama A."/>
            <person name="Uohara A."/>
            <person name="Ohji S."/>
            <person name="Ichikawa N."/>
        </authorList>
    </citation>
    <scope>NUCLEOTIDE SEQUENCE [LARGE SCALE GENOMIC DNA]</scope>
    <source>
        <strain evidence="2 3">NBRC 102359</strain>
    </source>
</reference>
<dbReference type="PROSITE" id="PS50943">
    <property type="entry name" value="HTH_CROC1"/>
    <property type="match status" value="1"/>
</dbReference>
<dbReference type="SMART" id="SM00530">
    <property type="entry name" value="HTH_XRE"/>
    <property type="match status" value="1"/>
</dbReference>
<gene>
    <name evidence="2" type="ORF">MHA01_23190</name>
</gene>
<comment type="caution">
    <text evidence="2">The sequence shown here is derived from an EMBL/GenBank/DDBJ whole genome shotgun (WGS) entry which is preliminary data.</text>
</comment>
<dbReference type="GO" id="GO:0003677">
    <property type="term" value="F:DNA binding"/>
    <property type="evidence" value="ECO:0007669"/>
    <property type="project" value="InterPro"/>
</dbReference>
<dbReference type="InterPro" id="IPR010982">
    <property type="entry name" value="Lambda_DNA-bd_dom_sf"/>
</dbReference>
<dbReference type="AlphaFoldDB" id="A0A510Y7S6"/>
<feature type="domain" description="HTH cro/C1-type" evidence="1">
    <location>
        <begin position="18"/>
        <end position="73"/>
    </location>
</feature>
<proteinExistence type="predicted"/>
<dbReference type="Gene3D" id="1.10.260.40">
    <property type="entry name" value="lambda repressor-like DNA-binding domains"/>
    <property type="match status" value="1"/>
</dbReference>
<protein>
    <recommendedName>
        <fullName evidence="1">HTH cro/C1-type domain-containing protein</fullName>
    </recommendedName>
</protein>
<name>A0A510Y7S6_MARHA</name>
<evidence type="ECO:0000313" key="3">
    <source>
        <dbReference type="Proteomes" id="UP000321051"/>
    </source>
</evidence>
<evidence type="ECO:0000259" key="1">
    <source>
        <dbReference type="PROSITE" id="PS50943"/>
    </source>
</evidence>
<keyword evidence="3" id="KW-1185">Reference proteome</keyword>
<dbReference type="STRING" id="1371.GCA_900166605_01028"/>
<dbReference type="InterPro" id="IPR001387">
    <property type="entry name" value="Cro/C1-type_HTH"/>
</dbReference>